<dbReference type="InterPro" id="IPR007374">
    <property type="entry name" value="ASCH_domain"/>
</dbReference>
<dbReference type="EMBL" id="JBHLWP010000013">
    <property type="protein sequence ID" value="MFC0253466.1"/>
    <property type="molecule type" value="Genomic_DNA"/>
</dbReference>
<comment type="caution">
    <text evidence="2">The sequence shown here is derived from an EMBL/GenBank/DDBJ whole genome shotgun (WGS) entry which is preliminary data.</text>
</comment>
<gene>
    <name evidence="2" type="ORF">ACFFJK_16320</name>
</gene>
<organism evidence="2 3">
    <name type="scientific">Massilia consociata</name>
    <dbReference type="NCBI Taxonomy" id="760117"/>
    <lineage>
        <taxon>Bacteria</taxon>
        <taxon>Pseudomonadati</taxon>
        <taxon>Pseudomonadota</taxon>
        <taxon>Betaproteobacteria</taxon>
        <taxon>Burkholderiales</taxon>
        <taxon>Oxalobacteraceae</taxon>
        <taxon>Telluria group</taxon>
        <taxon>Massilia</taxon>
    </lineage>
</organism>
<accession>A0ABV6FIY6</accession>
<dbReference type="InterPro" id="IPR009326">
    <property type="entry name" value="DUF984"/>
</dbReference>
<feature type="domain" description="ASCH" evidence="1">
    <location>
        <begin position="22"/>
        <end position="145"/>
    </location>
</feature>
<dbReference type="PIRSF" id="PIRSF021320">
    <property type="entry name" value="DUF984"/>
    <property type="match status" value="1"/>
</dbReference>
<evidence type="ECO:0000313" key="2">
    <source>
        <dbReference type="EMBL" id="MFC0253466.1"/>
    </source>
</evidence>
<evidence type="ECO:0000259" key="1">
    <source>
        <dbReference type="SMART" id="SM01022"/>
    </source>
</evidence>
<keyword evidence="3" id="KW-1185">Reference proteome</keyword>
<dbReference type="RefSeq" id="WP_379680526.1">
    <property type="nucleotide sequence ID" value="NZ_JBHLWP010000013.1"/>
</dbReference>
<dbReference type="PANTHER" id="PTHR39203:SF1">
    <property type="entry name" value="CYTOPLASMIC PROTEIN"/>
    <property type="match status" value="1"/>
</dbReference>
<protein>
    <submittedName>
        <fullName evidence="2">ASCH domain-containing protein</fullName>
    </submittedName>
</protein>
<dbReference type="PANTHER" id="PTHR39203">
    <property type="entry name" value="CYTOPLASMIC PROTEIN-RELATED"/>
    <property type="match status" value="1"/>
</dbReference>
<dbReference type="CDD" id="cd06553">
    <property type="entry name" value="ASCH_Ef3133_like"/>
    <property type="match status" value="1"/>
</dbReference>
<dbReference type="Gene3D" id="3.10.400.10">
    <property type="entry name" value="Sulfate adenylyltransferase"/>
    <property type="match status" value="1"/>
</dbReference>
<dbReference type="InterPro" id="IPR015947">
    <property type="entry name" value="PUA-like_sf"/>
</dbReference>
<dbReference type="SMART" id="SM01022">
    <property type="entry name" value="ASCH"/>
    <property type="match status" value="1"/>
</dbReference>
<dbReference type="Proteomes" id="UP001589773">
    <property type="component" value="Unassembled WGS sequence"/>
</dbReference>
<dbReference type="Pfam" id="PF04266">
    <property type="entry name" value="ASCH"/>
    <property type="match status" value="1"/>
</dbReference>
<sequence length="146" mass="17062">MWREFRTSRIAGGRPDRPISSWHFCDNKQDADECARLVVSGRKRATAPSLWSFERDGEALPQPGDLHVITDWEGIAQCIIRITGVEIIPLDRITEEHARREGEGDGSLAWWHRAHWAYYHRELLNSAYEPQPDMPIVFQRFECVYR</sequence>
<name>A0ABV6FIY6_9BURK</name>
<proteinExistence type="predicted"/>
<evidence type="ECO:0000313" key="3">
    <source>
        <dbReference type="Proteomes" id="UP001589773"/>
    </source>
</evidence>
<reference evidence="2 3" key="1">
    <citation type="submission" date="2024-09" db="EMBL/GenBank/DDBJ databases">
        <authorList>
            <person name="Sun Q."/>
            <person name="Mori K."/>
        </authorList>
    </citation>
    <scope>NUCLEOTIDE SEQUENCE [LARGE SCALE GENOMIC DNA]</scope>
    <source>
        <strain evidence="2 3">CCM 7792</strain>
    </source>
</reference>
<dbReference type="SUPFAM" id="SSF88697">
    <property type="entry name" value="PUA domain-like"/>
    <property type="match status" value="1"/>
</dbReference>